<name>A0ABS8RVS9_DATST</name>
<accession>A0ABS8RVS9</accession>
<evidence type="ECO:0000256" key="2">
    <source>
        <dbReference type="ARBA" id="ARBA00022679"/>
    </source>
</evidence>
<protein>
    <recommendedName>
        <fullName evidence="1">beta-ketoacyl-[acyl-carrier-protein] synthase I</fullName>
        <ecNumber evidence="1">2.3.1.41</ecNumber>
    </recommendedName>
</protein>
<dbReference type="PANTHER" id="PTHR11712">
    <property type="entry name" value="POLYKETIDE SYNTHASE-RELATED"/>
    <property type="match status" value="1"/>
</dbReference>
<dbReference type="Proteomes" id="UP000823775">
    <property type="component" value="Unassembled WGS sequence"/>
</dbReference>
<dbReference type="InterPro" id="IPR014030">
    <property type="entry name" value="Ketoacyl_synth_N"/>
</dbReference>
<feature type="domain" description="Beta-ketoacyl synthase-like N-terminal" evidence="3">
    <location>
        <begin position="48"/>
        <end position="100"/>
    </location>
</feature>
<dbReference type="SUPFAM" id="SSF53901">
    <property type="entry name" value="Thiolase-like"/>
    <property type="match status" value="1"/>
</dbReference>
<dbReference type="Gene3D" id="3.40.47.10">
    <property type="match status" value="1"/>
</dbReference>
<keyword evidence="2" id="KW-0808">Transferase</keyword>
<dbReference type="PANTHER" id="PTHR11712:SF330">
    <property type="entry name" value="BETA-KETOACYL-[ACYL-CARRIER-PROTEIN] SYNTHASE I"/>
    <property type="match status" value="1"/>
</dbReference>
<gene>
    <name evidence="4" type="ORF">HAX54_008965</name>
</gene>
<organism evidence="4 5">
    <name type="scientific">Datura stramonium</name>
    <name type="common">Jimsonweed</name>
    <name type="synonym">Common thornapple</name>
    <dbReference type="NCBI Taxonomy" id="4076"/>
    <lineage>
        <taxon>Eukaryota</taxon>
        <taxon>Viridiplantae</taxon>
        <taxon>Streptophyta</taxon>
        <taxon>Embryophyta</taxon>
        <taxon>Tracheophyta</taxon>
        <taxon>Spermatophyta</taxon>
        <taxon>Magnoliopsida</taxon>
        <taxon>eudicotyledons</taxon>
        <taxon>Gunneridae</taxon>
        <taxon>Pentapetalae</taxon>
        <taxon>asterids</taxon>
        <taxon>lamiids</taxon>
        <taxon>Solanales</taxon>
        <taxon>Solanaceae</taxon>
        <taxon>Solanoideae</taxon>
        <taxon>Datureae</taxon>
        <taxon>Datura</taxon>
    </lineage>
</organism>
<evidence type="ECO:0000313" key="5">
    <source>
        <dbReference type="Proteomes" id="UP000823775"/>
    </source>
</evidence>
<dbReference type="EMBL" id="JACEIK010000148">
    <property type="protein sequence ID" value="MCD7450903.1"/>
    <property type="molecule type" value="Genomic_DNA"/>
</dbReference>
<evidence type="ECO:0000259" key="3">
    <source>
        <dbReference type="Pfam" id="PF00109"/>
    </source>
</evidence>
<dbReference type="InterPro" id="IPR016039">
    <property type="entry name" value="Thiolase-like"/>
</dbReference>
<dbReference type="Pfam" id="PF00109">
    <property type="entry name" value="ketoacyl-synt"/>
    <property type="match status" value="1"/>
</dbReference>
<evidence type="ECO:0000313" key="4">
    <source>
        <dbReference type="EMBL" id="MCD7450903.1"/>
    </source>
</evidence>
<evidence type="ECO:0000256" key="1">
    <source>
        <dbReference type="ARBA" id="ARBA00013191"/>
    </source>
</evidence>
<proteinExistence type="predicted"/>
<dbReference type="InterPro" id="IPR000794">
    <property type="entry name" value="Beta-ketoacyl_synthase"/>
</dbReference>
<keyword evidence="5" id="KW-1185">Reference proteome</keyword>
<sequence>MGSALLAIDNLTNGTKLLYFNSLCNCQLLLYMQLQITLEEAMQILWQCGGTEAAVTATGVGGFIACRALSQRNDEHEKASRPWDTNRDGFVIGEGTGVLVSFLKALNMP</sequence>
<reference evidence="4 5" key="1">
    <citation type="journal article" date="2021" name="BMC Genomics">
        <title>Datura genome reveals duplications of psychoactive alkaloid biosynthetic genes and high mutation rate following tissue culture.</title>
        <authorList>
            <person name="Rajewski A."/>
            <person name="Carter-House D."/>
            <person name="Stajich J."/>
            <person name="Litt A."/>
        </authorList>
    </citation>
    <scope>NUCLEOTIDE SEQUENCE [LARGE SCALE GENOMIC DNA]</scope>
    <source>
        <strain evidence="4">AR-01</strain>
    </source>
</reference>
<comment type="caution">
    <text evidence="4">The sequence shown here is derived from an EMBL/GenBank/DDBJ whole genome shotgun (WGS) entry which is preliminary data.</text>
</comment>
<dbReference type="EC" id="2.3.1.41" evidence="1"/>